<keyword evidence="4" id="KW-1185">Reference proteome</keyword>
<reference evidence="3 4" key="1">
    <citation type="submission" date="2019-10" db="EMBL/GenBank/DDBJ databases">
        <title>Dictyobacter vulcani sp. nov., within the class Ktedonobacteria, isolated from soil of volcanic Mt. Zao.</title>
        <authorList>
            <person name="Zheng Y."/>
            <person name="Wang C.M."/>
            <person name="Sakai Y."/>
            <person name="Abe K."/>
            <person name="Yokota A."/>
            <person name="Yabe S."/>
        </authorList>
    </citation>
    <scope>NUCLEOTIDE SEQUENCE [LARGE SCALE GENOMIC DNA]</scope>
    <source>
        <strain evidence="3 4">W12</strain>
    </source>
</reference>
<dbReference type="CDD" id="cd06850">
    <property type="entry name" value="biotinyl_domain"/>
    <property type="match status" value="1"/>
</dbReference>
<sequence>MSNTTTYTATIKNQDYRLAIQKHDTRTMVTVDGIEQTPDWHQIASLTSANNEQPAEGGRYSLLVNGQSYEVFARRIVQEDEGSSQTYEIQLAGQYFLVAIEDERTRLLAGTVRRGQLSNAARIQAPMPGLVVNTLVQPGDTVSAGQTVVVLEAMKMENDLSSPIAGTVKELKVNKGQTVELGQLLVLVEGEQPS</sequence>
<dbReference type="PANTHER" id="PTHR45266:SF3">
    <property type="entry name" value="OXALOACETATE DECARBOXYLASE ALPHA CHAIN"/>
    <property type="match status" value="1"/>
</dbReference>
<dbReference type="AlphaFoldDB" id="A0A5J4KPX0"/>
<dbReference type="PANTHER" id="PTHR45266">
    <property type="entry name" value="OXALOACETATE DECARBOXYLASE ALPHA CHAIN"/>
    <property type="match status" value="1"/>
</dbReference>
<dbReference type="InterPro" id="IPR011053">
    <property type="entry name" value="Single_hybrid_motif"/>
</dbReference>
<dbReference type="FunFam" id="2.40.50.100:FF:000003">
    <property type="entry name" value="Acetyl-CoA carboxylase biotin carboxyl carrier protein"/>
    <property type="match status" value="1"/>
</dbReference>
<evidence type="ECO:0000256" key="1">
    <source>
        <dbReference type="ARBA" id="ARBA00023267"/>
    </source>
</evidence>
<dbReference type="InterPro" id="IPR050709">
    <property type="entry name" value="Biotin_Carboxyl_Carrier/Decarb"/>
</dbReference>
<keyword evidence="1" id="KW-0092">Biotin</keyword>
<accession>A0A5J4KPX0</accession>
<name>A0A5J4KPX0_9CHLR</name>
<gene>
    <name evidence="3" type="ORF">KDW_25830</name>
</gene>
<evidence type="ECO:0000313" key="3">
    <source>
        <dbReference type="EMBL" id="GER88421.1"/>
    </source>
</evidence>
<dbReference type="EMBL" id="BKZW01000001">
    <property type="protein sequence ID" value="GER88421.1"/>
    <property type="molecule type" value="Genomic_DNA"/>
</dbReference>
<dbReference type="SUPFAM" id="SSF51230">
    <property type="entry name" value="Single hybrid motif"/>
    <property type="match status" value="1"/>
</dbReference>
<dbReference type="InterPro" id="IPR001882">
    <property type="entry name" value="Biotin_BS"/>
</dbReference>
<proteinExistence type="predicted"/>
<dbReference type="RefSeq" id="WP_151756326.1">
    <property type="nucleotide sequence ID" value="NZ_BKZW01000001.1"/>
</dbReference>
<organism evidence="3 4">
    <name type="scientific">Dictyobacter vulcani</name>
    <dbReference type="NCBI Taxonomy" id="2607529"/>
    <lineage>
        <taxon>Bacteria</taxon>
        <taxon>Bacillati</taxon>
        <taxon>Chloroflexota</taxon>
        <taxon>Ktedonobacteria</taxon>
        <taxon>Ktedonobacterales</taxon>
        <taxon>Dictyobacteraceae</taxon>
        <taxon>Dictyobacter</taxon>
    </lineage>
</organism>
<dbReference type="Proteomes" id="UP000326912">
    <property type="component" value="Unassembled WGS sequence"/>
</dbReference>
<dbReference type="PROSITE" id="PS50968">
    <property type="entry name" value="BIOTINYL_LIPOYL"/>
    <property type="match status" value="1"/>
</dbReference>
<dbReference type="Gene3D" id="2.40.50.100">
    <property type="match status" value="1"/>
</dbReference>
<comment type="caution">
    <text evidence="3">The sequence shown here is derived from an EMBL/GenBank/DDBJ whole genome shotgun (WGS) entry which is preliminary data.</text>
</comment>
<dbReference type="PROSITE" id="PS00188">
    <property type="entry name" value="BIOTIN"/>
    <property type="match status" value="1"/>
</dbReference>
<evidence type="ECO:0000313" key="4">
    <source>
        <dbReference type="Proteomes" id="UP000326912"/>
    </source>
</evidence>
<protein>
    <recommendedName>
        <fullName evidence="2">Lipoyl-binding domain-containing protein</fullName>
    </recommendedName>
</protein>
<evidence type="ECO:0000259" key="2">
    <source>
        <dbReference type="PROSITE" id="PS50968"/>
    </source>
</evidence>
<dbReference type="Pfam" id="PF00364">
    <property type="entry name" value="Biotin_lipoyl"/>
    <property type="match status" value="1"/>
</dbReference>
<feature type="domain" description="Lipoyl-binding" evidence="2">
    <location>
        <begin position="114"/>
        <end position="189"/>
    </location>
</feature>
<dbReference type="InterPro" id="IPR000089">
    <property type="entry name" value="Biotin_lipoyl"/>
</dbReference>